<evidence type="ECO:0000256" key="1">
    <source>
        <dbReference type="ARBA" id="ARBA00005953"/>
    </source>
</evidence>
<dbReference type="InterPro" id="IPR008272">
    <property type="entry name" value="HB-CoA_thioesterase_AS"/>
</dbReference>
<dbReference type="AlphaFoldDB" id="A0A1G7B870"/>
<dbReference type="InterPro" id="IPR006684">
    <property type="entry name" value="YbgC/YbaW"/>
</dbReference>
<dbReference type="OrthoDB" id="9808429at2"/>
<reference evidence="4" key="1">
    <citation type="submission" date="2016-10" db="EMBL/GenBank/DDBJ databases">
        <authorList>
            <person name="Varghese N."/>
            <person name="Submissions S."/>
        </authorList>
    </citation>
    <scope>NUCLEOTIDE SEQUENCE [LARGE SCALE GENOMIC DNA]</scope>
    <source>
        <strain evidence="4">DSM 8987</strain>
    </source>
</reference>
<dbReference type="PROSITE" id="PS01328">
    <property type="entry name" value="4HBCOA_THIOESTERASE"/>
    <property type="match status" value="1"/>
</dbReference>
<accession>A0A1G7B870</accession>
<dbReference type="SUPFAM" id="SSF54637">
    <property type="entry name" value="Thioesterase/thiol ester dehydrase-isomerase"/>
    <property type="match status" value="1"/>
</dbReference>
<dbReference type="NCBIfam" id="TIGR00051">
    <property type="entry name" value="YbgC/FadM family acyl-CoA thioesterase"/>
    <property type="match status" value="1"/>
</dbReference>
<keyword evidence="4" id="KW-1185">Reference proteome</keyword>
<organism evidence="3 4">
    <name type="scientific">Desulfuromonas thiophila</name>
    <dbReference type="NCBI Taxonomy" id="57664"/>
    <lineage>
        <taxon>Bacteria</taxon>
        <taxon>Pseudomonadati</taxon>
        <taxon>Thermodesulfobacteriota</taxon>
        <taxon>Desulfuromonadia</taxon>
        <taxon>Desulfuromonadales</taxon>
        <taxon>Desulfuromonadaceae</taxon>
        <taxon>Desulfuromonas</taxon>
    </lineage>
</organism>
<dbReference type="Proteomes" id="UP000243205">
    <property type="component" value="Unassembled WGS sequence"/>
</dbReference>
<dbReference type="InterPro" id="IPR029069">
    <property type="entry name" value="HotDog_dom_sf"/>
</dbReference>
<dbReference type="Gene3D" id="3.10.129.10">
    <property type="entry name" value="Hotdog Thioesterase"/>
    <property type="match status" value="1"/>
</dbReference>
<dbReference type="RefSeq" id="WP_092077672.1">
    <property type="nucleotide sequence ID" value="NZ_FNAQ01000005.1"/>
</dbReference>
<dbReference type="STRING" id="57664.SAMN05661003_10581"/>
<dbReference type="PIRSF" id="PIRSF003230">
    <property type="entry name" value="YbgC"/>
    <property type="match status" value="1"/>
</dbReference>
<name>A0A1G7B870_9BACT</name>
<dbReference type="EMBL" id="FNAQ01000005">
    <property type="protein sequence ID" value="SDE22506.1"/>
    <property type="molecule type" value="Genomic_DNA"/>
</dbReference>
<evidence type="ECO:0000313" key="4">
    <source>
        <dbReference type="Proteomes" id="UP000243205"/>
    </source>
</evidence>
<evidence type="ECO:0000313" key="3">
    <source>
        <dbReference type="EMBL" id="SDE22506.1"/>
    </source>
</evidence>
<sequence>MPVHTTQLRVRYAETDAQGIVHHSCYPIWFEEGRSAFLRQLELPYSQWEAQGVLVVVAELHLRFLLPARYEDVLQIETRLVRLKRRLLEFSYRILHADGRVLAEGNSRHLLMDRAGRTIALPEDLLLNLQQRLQQHAGGMS</sequence>
<dbReference type="PANTHER" id="PTHR31793">
    <property type="entry name" value="4-HYDROXYBENZOYL-COA THIOESTERASE FAMILY MEMBER"/>
    <property type="match status" value="1"/>
</dbReference>
<dbReference type="GO" id="GO:0047617">
    <property type="term" value="F:fatty acyl-CoA hydrolase activity"/>
    <property type="evidence" value="ECO:0007669"/>
    <property type="project" value="TreeGrafter"/>
</dbReference>
<dbReference type="InterPro" id="IPR050563">
    <property type="entry name" value="4-hydroxybenzoyl-CoA_TE"/>
</dbReference>
<evidence type="ECO:0000256" key="2">
    <source>
        <dbReference type="ARBA" id="ARBA00022801"/>
    </source>
</evidence>
<dbReference type="CDD" id="cd00586">
    <property type="entry name" value="4HBT"/>
    <property type="match status" value="1"/>
</dbReference>
<protein>
    <submittedName>
        <fullName evidence="3">Acyl-CoA thioester hydrolase</fullName>
    </submittedName>
</protein>
<dbReference type="PANTHER" id="PTHR31793:SF27">
    <property type="entry name" value="NOVEL THIOESTERASE SUPERFAMILY DOMAIN AND SAPOSIN A-TYPE DOMAIN CONTAINING PROTEIN (0610012H03RIK)"/>
    <property type="match status" value="1"/>
</dbReference>
<comment type="similarity">
    <text evidence="1">Belongs to the 4-hydroxybenzoyl-CoA thioesterase family.</text>
</comment>
<gene>
    <name evidence="3" type="ORF">SAMN05661003_10581</name>
</gene>
<keyword evidence="2 3" id="KW-0378">Hydrolase</keyword>
<dbReference type="Pfam" id="PF13279">
    <property type="entry name" value="4HBT_2"/>
    <property type="match status" value="1"/>
</dbReference>
<proteinExistence type="inferred from homology"/>